<protein>
    <submittedName>
        <fullName evidence="7">NUDIX hydrolase</fullName>
    </submittedName>
</protein>
<dbReference type="OrthoDB" id="9804442at2"/>
<dbReference type="PROSITE" id="PS51462">
    <property type="entry name" value="NUDIX"/>
    <property type="match status" value="1"/>
</dbReference>
<dbReference type="eggNOG" id="COG1051">
    <property type="taxonomic scope" value="Bacteria"/>
</dbReference>
<feature type="region of interest" description="Disordered" evidence="5">
    <location>
        <begin position="1"/>
        <end position="22"/>
    </location>
</feature>
<reference evidence="7 8" key="2">
    <citation type="journal article" date="2010" name="Stand. Genomic Sci.">
        <title>Complete genome sequence of Kribbella flavida type strain (IFO 14399).</title>
        <authorList>
            <person name="Pukall R."/>
            <person name="Lapidus A."/>
            <person name="Glavina Del Rio T."/>
            <person name="Copeland A."/>
            <person name="Tice H."/>
            <person name="Cheng J.-F."/>
            <person name="Lucas S."/>
            <person name="Chen F."/>
            <person name="Nolan M."/>
            <person name="LaButti K."/>
            <person name="Pati A."/>
            <person name="Ivanova N."/>
            <person name="Mavrommatis K."/>
            <person name="Mikhailova N."/>
            <person name="Pitluck S."/>
            <person name="Bruce D."/>
            <person name="Goodwin L."/>
            <person name="Land M."/>
            <person name="Hauser L."/>
            <person name="Chang Y.-J."/>
            <person name="Jeffries C.D."/>
            <person name="Chen A."/>
            <person name="Palaniappan K."/>
            <person name="Chain P."/>
            <person name="Rohde M."/>
            <person name="Goeker M."/>
            <person name="Bristow J."/>
            <person name="Eisen J.A."/>
            <person name="Markowitz V."/>
            <person name="Hugenholtz P."/>
            <person name="Kyrpides N.C."/>
            <person name="Klenk H.-P."/>
            <person name="Brettin T."/>
        </authorList>
    </citation>
    <scope>NUCLEOTIDE SEQUENCE [LARGE SCALE GENOMIC DNA]</scope>
    <source>
        <strain evidence="8">DSM 17836 / JCM 10339 / NBRC 14399</strain>
    </source>
</reference>
<dbReference type="Proteomes" id="UP000007967">
    <property type="component" value="Chromosome"/>
</dbReference>
<evidence type="ECO:0000256" key="5">
    <source>
        <dbReference type="SAM" id="MobiDB-lite"/>
    </source>
</evidence>
<evidence type="ECO:0000256" key="4">
    <source>
        <dbReference type="RuleBase" id="RU003476"/>
    </source>
</evidence>
<dbReference type="PROSITE" id="PS00893">
    <property type="entry name" value="NUDIX_BOX"/>
    <property type="match status" value="1"/>
</dbReference>
<keyword evidence="8" id="KW-1185">Reference proteome</keyword>
<dbReference type="AlphaFoldDB" id="D2PZ36"/>
<dbReference type="InterPro" id="IPR000086">
    <property type="entry name" value="NUDIX_hydrolase_dom"/>
</dbReference>
<dbReference type="InterPro" id="IPR020084">
    <property type="entry name" value="NUDIX_hydrolase_CS"/>
</dbReference>
<dbReference type="HOGENOM" id="CLU_037162_7_0_11"/>
<dbReference type="PRINTS" id="PR00502">
    <property type="entry name" value="NUDIXFAMILY"/>
</dbReference>
<keyword evidence="3 4" id="KW-0378">Hydrolase</keyword>
<reference evidence="8" key="1">
    <citation type="submission" date="2009-09" db="EMBL/GenBank/DDBJ databases">
        <title>The complete genome of Kribbella flavida DSM 17836.</title>
        <authorList>
            <consortium name="US DOE Joint Genome Institute (JGI-PGF)"/>
            <person name="Lucas S."/>
            <person name="Copeland A."/>
            <person name="Lapidus A."/>
            <person name="Glavina del Rio T."/>
            <person name="Dalin E."/>
            <person name="Tice H."/>
            <person name="Bruce D."/>
            <person name="Goodwin L."/>
            <person name="Pitluck S."/>
            <person name="Kyrpides N."/>
            <person name="Mavromatis K."/>
            <person name="Ivanova N."/>
            <person name="Saunders E."/>
            <person name="Brettin T."/>
            <person name="Detter J.C."/>
            <person name="Han C."/>
            <person name="Larimer F."/>
            <person name="Land M."/>
            <person name="Hauser L."/>
            <person name="Markowitz V."/>
            <person name="Cheng J.-F."/>
            <person name="Hugenholtz P."/>
            <person name="Woyke T."/>
            <person name="Wu D."/>
            <person name="Pukall R."/>
            <person name="Klenk H.-P."/>
            <person name="Eisen J.A."/>
        </authorList>
    </citation>
    <scope>NUCLEOTIDE SEQUENCE [LARGE SCALE GENOMIC DNA]</scope>
    <source>
        <strain evidence="8">DSM 17836 / JCM 10339 / NBRC 14399</strain>
    </source>
</reference>
<proteinExistence type="inferred from homology"/>
<dbReference type="InterPro" id="IPR015797">
    <property type="entry name" value="NUDIX_hydrolase-like_dom_sf"/>
</dbReference>
<evidence type="ECO:0000256" key="2">
    <source>
        <dbReference type="ARBA" id="ARBA00005582"/>
    </source>
</evidence>
<dbReference type="SUPFAM" id="SSF55811">
    <property type="entry name" value="Nudix"/>
    <property type="match status" value="1"/>
</dbReference>
<evidence type="ECO:0000256" key="3">
    <source>
        <dbReference type="ARBA" id="ARBA00022801"/>
    </source>
</evidence>
<evidence type="ECO:0000256" key="1">
    <source>
        <dbReference type="ARBA" id="ARBA00001946"/>
    </source>
</evidence>
<dbReference type="KEGG" id="kfl:Kfla_2765"/>
<gene>
    <name evidence="7" type="ordered locus">Kfla_2765</name>
</gene>
<comment type="cofactor">
    <cofactor evidence="1">
        <name>Mg(2+)</name>
        <dbReference type="ChEBI" id="CHEBI:18420"/>
    </cofactor>
</comment>
<sequence>MTDTPSALRHPGAADGERPRARHEYGVRIGAGAVLRPGATAAVLDGERLLLTRRSDNGEWCLPGGGIDPGERPAETAEREVLEETGLTVRATELLGVYSDPDIVVVYPDGNRVQILGVLFRAEIVAGTAGVSDEVTEIGWFTAAEAAELPVIANHVPLLPTAYGLAGPYFNRPA</sequence>
<dbReference type="Gene3D" id="3.90.79.10">
    <property type="entry name" value="Nucleoside Triphosphate Pyrophosphohydrolase"/>
    <property type="match status" value="1"/>
</dbReference>
<evidence type="ECO:0000259" key="6">
    <source>
        <dbReference type="PROSITE" id="PS51462"/>
    </source>
</evidence>
<feature type="domain" description="Nudix hydrolase" evidence="6">
    <location>
        <begin position="34"/>
        <end position="163"/>
    </location>
</feature>
<evidence type="ECO:0000313" key="8">
    <source>
        <dbReference type="Proteomes" id="UP000007967"/>
    </source>
</evidence>
<dbReference type="RefSeq" id="WP_012920386.1">
    <property type="nucleotide sequence ID" value="NC_013729.1"/>
</dbReference>
<dbReference type="PANTHER" id="PTHR43046:SF2">
    <property type="entry name" value="8-OXO-DGTP DIPHOSPHATASE-RELATED"/>
    <property type="match status" value="1"/>
</dbReference>
<dbReference type="Pfam" id="PF00293">
    <property type="entry name" value="NUDIX"/>
    <property type="match status" value="1"/>
</dbReference>
<name>D2PZ36_KRIFD</name>
<dbReference type="EMBL" id="CP001736">
    <property type="protein sequence ID" value="ADB31830.1"/>
    <property type="molecule type" value="Genomic_DNA"/>
</dbReference>
<dbReference type="STRING" id="479435.Kfla_2765"/>
<evidence type="ECO:0000313" key="7">
    <source>
        <dbReference type="EMBL" id="ADB31830.1"/>
    </source>
</evidence>
<dbReference type="PANTHER" id="PTHR43046">
    <property type="entry name" value="GDP-MANNOSE MANNOSYL HYDROLASE"/>
    <property type="match status" value="1"/>
</dbReference>
<dbReference type="GO" id="GO:0016787">
    <property type="term" value="F:hydrolase activity"/>
    <property type="evidence" value="ECO:0007669"/>
    <property type="project" value="UniProtKB-KW"/>
</dbReference>
<comment type="similarity">
    <text evidence="2 4">Belongs to the Nudix hydrolase family.</text>
</comment>
<organism evidence="7 8">
    <name type="scientific">Kribbella flavida (strain DSM 17836 / JCM 10339 / NBRC 14399)</name>
    <dbReference type="NCBI Taxonomy" id="479435"/>
    <lineage>
        <taxon>Bacteria</taxon>
        <taxon>Bacillati</taxon>
        <taxon>Actinomycetota</taxon>
        <taxon>Actinomycetes</taxon>
        <taxon>Propionibacteriales</taxon>
        <taxon>Kribbellaceae</taxon>
        <taxon>Kribbella</taxon>
    </lineage>
</organism>
<dbReference type="InterPro" id="IPR020476">
    <property type="entry name" value="Nudix_hydrolase"/>
</dbReference>
<accession>D2PZ36</accession>